<dbReference type="GO" id="GO:0004470">
    <property type="term" value="F:malic enzyme activity"/>
    <property type="evidence" value="ECO:0007669"/>
    <property type="project" value="InterPro"/>
</dbReference>
<dbReference type="AlphaFoldDB" id="A0A0T5X829"/>
<dbReference type="PANTHER" id="PTHR43237:SF4">
    <property type="entry name" value="NADP-DEPENDENT MALIC ENZYME"/>
    <property type="match status" value="1"/>
</dbReference>
<dbReference type="InterPro" id="IPR001891">
    <property type="entry name" value="Malic_OxRdtase"/>
</dbReference>
<evidence type="ECO:0000259" key="5">
    <source>
        <dbReference type="SMART" id="SM01274"/>
    </source>
</evidence>
<comment type="similarity">
    <text evidence="1">Belongs to the malic enzymes family.</text>
</comment>
<evidence type="ECO:0000259" key="4">
    <source>
        <dbReference type="SMART" id="SM00919"/>
    </source>
</evidence>
<reference evidence="7" key="1">
    <citation type="submission" date="2012-09" db="EMBL/GenBank/DDBJ databases">
        <authorList>
            <person name="Weinstock G."/>
            <person name="Sodergren E."/>
            <person name="Clifton S."/>
            <person name="Fulton L."/>
            <person name="Fulton B."/>
            <person name="Courtney L."/>
            <person name="Fronick C."/>
            <person name="Harrison M."/>
            <person name="Strong C."/>
            <person name="Farmer C."/>
            <person name="Delehaunty K."/>
            <person name="Markovic C."/>
            <person name="Hall O."/>
            <person name="Minx P."/>
            <person name="Tomlinson C."/>
            <person name="Mitreva M."/>
            <person name="Nelson J."/>
            <person name="Hou S."/>
            <person name="Wollam A."/>
            <person name="Pepin K.H."/>
            <person name="Johnson M."/>
            <person name="Bhonagiri V."/>
            <person name="Nash W.E."/>
            <person name="Suruliraj S."/>
            <person name="Warren W."/>
            <person name="Chinwalla A."/>
            <person name="Mardis E.R."/>
            <person name="Wilson R.K."/>
        </authorList>
    </citation>
    <scope>NUCLEOTIDE SEQUENCE [LARGE SCALE GENOMIC DNA]</scope>
    <source>
        <strain evidence="7">OS1</strain>
    </source>
</reference>
<comment type="cofactor">
    <cofactor evidence="3">
        <name>Mg(2+)</name>
        <dbReference type="ChEBI" id="CHEBI:18420"/>
    </cofactor>
    <cofactor evidence="3">
        <name>Mn(2+)</name>
        <dbReference type="ChEBI" id="CHEBI:29035"/>
    </cofactor>
    <text evidence="3">Divalent metal cations. Prefers magnesium or manganese.</text>
</comment>
<dbReference type="InterPro" id="IPR012302">
    <property type="entry name" value="Malic_NAD-bd"/>
</dbReference>
<evidence type="ECO:0000256" key="1">
    <source>
        <dbReference type="ARBA" id="ARBA00008785"/>
    </source>
</evidence>
<dbReference type="GO" id="GO:0046872">
    <property type="term" value="F:metal ion binding"/>
    <property type="evidence" value="ECO:0007669"/>
    <property type="project" value="UniProtKB-KW"/>
</dbReference>
<dbReference type="EMBL" id="ACJX03000001">
    <property type="protein sequence ID" value="KRT34621.1"/>
    <property type="molecule type" value="Genomic_DNA"/>
</dbReference>
<dbReference type="SMART" id="SM00919">
    <property type="entry name" value="Malic_M"/>
    <property type="match status" value="1"/>
</dbReference>
<dbReference type="SMART" id="SM01274">
    <property type="entry name" value="malic"/>
    <property type="match status" value="1"/>
</dbReference>
<evidence type="ECO:0000256" key="2">
    <source>
        <dbReference type="ARBA" id="ARBA00023002"/>
    </source>
</evidence>
<dbReference type="InterPro" id="IPR037062">
    <property type="entry name" value="Malic_N_dom_sf"/>
</dbReference>
<evidence type="ECO:0000256" key="3">
    <source>
        <dbReference type="PIRSR" id="PIRSR000106-3"/>
    </source>
</evidence>
<dbReference type="InterPro" id="IPR036291">
    <property type="entry name" value="NAD(P)-bd_dom_sf"/>
</dbReference>
<evidence type="ECO:0000313" key="6">
    <source>
        <dbReference type="EMBL" id="KRT34621.1"/>
    </source>
</evidence>
<proteinExistence type="inferred from homology"/>
<accession>A0A0T5X829</accession>
<evidence type="ECO:0000313" key="7">
    <source>
        <dbReference type="Proteomes" id="UP000005273"/>
    </source>
</evidence>
<organism evidence="6 7">
    <name type="scientific">Acetomicrobium hydrogeniformans ATCC BAA-1850</name>
    <dbReference type="NCBI Taxonomy" id="592015"/>
    <lineage>
        <taxon>Bacteria</taxon>
        <taxon>Thermotogati</taxon>
        <taxon>Synergistota</taxon>
        <taxon>Synergistia</taxon>
        <taxon>Synergistales</taxon>
        <taxon>Acetomicrobiaceae</taxon>
        <taxon>Acetomicrobium</taxon>
    </lineage>
</organism>
<dbReference type="InterPro" id="IPR012301">
    <property type="entry name" value="Malic_N_dom"/>
</dbReference>
<dbReference type="GO" id="GO:0051287">
    <property type="term" value="F:NAD binding"/>
    <property type="evidence" value="ECO:0007669"/>
    <property type="project" value="InterPro"/>
</dbReference>
<dbReference type="Proteomes" id="UP000005273">
    <property type="component" value="Unassembled WGS sequence"/>
</dbReference>
<dbReference type="Gene3D" id="3.40.50.720">
    <property type="entry name" value="NAD(P)-binding Rossmann-like Domain"/>
    <property type="match status" value="1"/>
</dbReference>
<dbReference type="STRING" id="592015.HMPREF1705_03855"/>
<dbReference type="Gene3D" id="3.40.50.10380">
    <property type="entry name" value="Malic enzyme, N-terminal domain"/>
    <property type="match status" value="1"/>
</dbReference>
<dbReference type="RefSeq" id="WP_009200502.1">
    <property type="nucleotide sequence ID" value="NZ_ACJX03000001.1"/>
</dbReference>
<dbReference type="PIRSF" id="PIRSF000106">
    <property type="entry name" value="ME"/>
    <property type="match status" value="1"/>
</dbReference>
<dbReference type="SUPFAM" id="SSF51735">
    <property type="entry name" value="NAD(P)-binding Rossmann-fold domains"/>
    <property type="match status" value="1"/>
</dbReference>
<dbReference type="Pfam" id="PF00390">
    <property type="entry name" value="malic"/>
    <property type="match status" value="1"/>
</dbReference>
<feature type="binding site" evidence="3">
    <location>
        <position position="160"/>
    </location>
    <ligand>
        <name>a divalent metal cation</name>
        <dbReference type="ChEBI" id="CHEBI:60240"/>
    </ligand>
</feature>
<sequence>MLMEWHRAIELHKRTKGKVKTYPSLRLRTKDDLACAYFPGSYAAADLISKNNDASFEYTGRGNSIFVVSNGSSILGLKEQDPFAALPILEGKCLIYKVFGDINAFPLCLEAKSAEEIIETCKLITPTVGGINLSNISSLTSFEILRKLQSSLDIPVSSDDHYGIAVALFGALKNALRIVGKDLSDIKIAIWGAGKAGISTARLLLSAGANRIAMVNSHGILTKTNPYMSKEQAELAERLDLNVDYQDIKAAISQADVLIGLSTKDAFEPDYIKLMNQDPIVFALALPEPEINPALAKEKGAAIVASSLYWTTTINPIASFQVYPGIMRGALDVRAATITTNMLLRAADGFAQSIDEKRLSPDNIVPPLFSDEVTPRIAEAVAQAAIEEGIALNPLPKNKVYAQTWERLFGGRII</sequence>
<feature type="domain" description="Malic enzyme N-terminal" evidence="5">
    <location>
        <begin position="16"/>
        <end position="149"/>
    </location>
</feature>
<keyword evidence="2" id="KW-0560">Oxidoreductase</keyword>
<dbReference type="InterPro" id="IPR051674">
    <property type="entry name" value="Malate_Decarboxylase"/>
</dbReference>
<keyword evidence="3" id="KW-0479">Metal-binding</keyword>
<dbReference type="SUPFAM" id="SSF53223">
    <property type="entry name" value="Aminoacid dehydrogenase-like, N-terminal domain"/>
    <property type="match status" value="1"/>
</dbReference>
<keyword evidence="7" id="KW-1185">Reference proteome</keyword>
<protein>
    <submittedName>
        <fullName evidence="6">NAD-dependent malic enzyme family protein</fullName>
    </submittedName>
</protein>
<name>A0A0T5X829_9BACT</name>
<dbReference type="PANTHER" id="PTHR43237">
    <property type="entry name" value="NADP-DEPENDENT MALIC ENZYME"/>
    <property type="match status" value="1"/>
</dbReference>
<dbReference type="eggNOG" id="COG0281">
    <property type="taxonomic scope" value="Bacteria"/>
</dbReference>
<comment type="caution">
    <text evidence="6">The sequence shown here is derived from an EMBL/GenBank/DDBJ whole genome shotgun (WGS) entry which is preliminary data.</text>
</comment>
<dbReference type="OrthoDB" id="9805787at2"/>
<feature type="domain" description="Malic enzyme NAD-binding" evidence="4">
    <location>
        <begin position="165"/>
        <end position="386"/>
    </location>
</feature>
<dbReference type="Pfam" id="PF03949">
    <property type="entry name" value="Malic_M"/>
    <property type="match status" value="1"/>
</dbReference>
<gene>
    <name evidence="6" type="ORF">HMPREF1705_03855</name>
</gene>
<dbReference type="GO" id="GO:0016616">
    <property type="term" value="F:oxidoreductase activity, acting on the CH-OH group of donors, NAD or NADP as acceptor"/>
    <property type="evidence" value="ECO:0007669"/>
    <property type="project" value="InterPro"/>
</dbReference>
<dbReference type="InterPro" id="IPR046346">
    <property type="entry name" value="Aminoacid_DH-like_N_sf"/>
</dbReference>